<accession>A0ACB5TP93</accession>
<gene>
    <name evidence="1" type="ORF">Amon02_000900700</name>
</gene>
<sequence length="327" mass="36684">MSKVPSDDQQDYSSRVLIALGESSNTKQKDGNDTHHDTHTHITPPTTSPQNDQQQQVQEQQDHISSQNGPTDKEVAEEVMKLVDNAVSNSEKEHSRKRAYPSNPDDDENEFQQWTANLQFYGFPIQEEDGDYDFPPSAAAQALTHISASTMTSPNPKKQKKAGKKENEDSELEHLDIVNDAILDARALELGTLDQVLRAAEGQVGDEEVQHLAAQAVNQALIDAARSRNEDLPELTNRQEQEEEVQGEGDREVTNVETEFTYQEDYPNKENDDTHNKDIQAEEAPNEQQIQLQQQNSPATQTSDIDNKKKPTPKTPTQQKVAKPRNP</sequence>
<name>A0ACB5TP93_AMBMO</name>
<dbReference type="Proteomes" id="UP001165064">
    <property type="component" value="Unassembled WGS sequence"/>
</dbReference>
<keyword evidence="2" id="KW-1185">Reference proteome</keyword>
<proteinExistence type="predicted"/>
<dbReference type="EMBL" id="BSXS01008246">
    <property type="protein sequence ID" value="GME91937.1"/>
    <property type="molecule type" value="Genomic_DNA"/>
</dbReference>
<comment type="caution">
    <text evidence="1">The sequence shown here is derived from an EMBL/GenBank/DDBJ whole genome shotgun (WGS) entry which is preliminary data.</text>
</comment>
<organism evidence="1 2">
    <name type="scientific">Ambrosiozyma monospora</name>
    <name type="common">Yeast</name>
    <name type="synonym">Endomycopsis monosporus</name>
    <dbReference type="NCBI Taxonomy" id="43982"/>
    <lineage>
        <taxon>Eukaryota</taxon>
        <taxon>Fungi</taxon>
        <taxon>Dikarya</taxon>
        <taxon>Ascomycota</taxon>
        <taxon>Saccharomycotina</taxon>
        <taxon>Pichiomycetes</taxon>
        <taxon>Pichiales</taxon>
        <taxon>Pichiaceae</taxon>
        <taxon>Ambrosiozyma</taxon>
    </lineage>
</organism>
<evidence type="ECO:0000313" key="1">
    <source>
        <dbReference type="EMBL" id="GME91937.1"/>
    </source>
</evidence>
<reference evidence="1" key="1">
    <citation type="submission" date="2023-04" db="EMBL/GenBank/DDBJ databases">
        <title>Ambrosiozyma monospora NBRC 10751.</title>
        <authorList>
            <person name="Ichikawa N."/>
            <person name="Sato H."/>
            <person name="Tonouchi N."/>
        </authorList>
    </citation>
    <scope>NUCLEOTIDE SEQUENCE</scope>
    <source>
        <strain evidence="1">NBRC 10751</strain>
    </source>
</reference>
<protein>
    <submittedName>
        <fullName evidence="1">Unnamed protein product</fullName>
    </submittedName>
</protein>
<evidence type="ECO:0000313" key="2">
    <source>
        <dbReference type="Proteomes" id="UP001165064"/>
    </source>
</evidence>